<reference evidence="6" key="1">
    <citation type="submission" date="2025-08" db="UniProtKB">
        <authorList>
            <consortium name="RefSeq"/>
        </authorList>
    </citation>
    <scope>IDENTIFICATION</scope>
    <source>
        <tissue evidence="6">Sperm</tissue>
    </source>
</reference>
<evidence type="ECO:0000256" key="4">
    <source>
        <dbReference type="SAM" id="MobiDB-lite"/>
    </source>
</evidence>
<evidence type="ECO:0000313" key="6">
    <source>
        <dbReference type="RefSeq" id="XP_032803782.1"/>
    </source>
</evidence>
<evidence type="ECO:0000256" key="1">
    <source>
        <dbReference type="ARBA" id="ARBA00022737"/>
    </source>
</evidence>
<feature type="repeat" description="ANK" evidence="3">
    <location>
        <begin position="287"/>
        <end position="319"/>
    </location>
</feature>
<dbReference type="Gene3D" id="1.25.40.20">
    <property type="entry name" value="Ankyrin repeat-containing domain"/>
    <property type="match status" value="1"/>
</dbReference>
<keyword evidence="5" id="KW-1185">Reference proteome</keyword>
<feature type="repeat" description="ANK" evidence="3">
    <location>
        <begin position="321"/>
        <end position="353"/>
    </location>
</feature>
<dbReference type="PANTHER" id="PTHR46680">
    <property type="entry name" value="NF-KAPPA-B INHIBITOR ALPHA"/>
    <property type="match status" value="1"/>
</dbReference>
<name>A0AAJ7WNB4_PETMA</name>
<dbReference type="PROSITE" id="PS50297">
    <property type="entry name" value="ANK_REP_REGION"/>
    <property type="match status" value="3"/>
</dbReference>
<dbReference type="KEGG" id="pmrn:116939477"/>
<feature type="region of interest" description="Disordered" evidence="4">
    <location>
        <begin position="1"/>
        <end position="22"/>
    </location>
</feature>
<dbReference type="SUPFAM" id="SSF48403">
    <property type="entry name" value="Ankyrin repeat"/>
    <property type="match status" value="1"/>
</dbReference>
<dbReference type="RefSeq" id="XP_032803782.1">
    <property type="nucleotide sequence ID" value="XM_032947891.1"/>
</dbReference>
<gene>
    <name evidence="6" type="primary">LOC116939477</name>
</gene>
<evidence type="ECO:0000313" key="5">
    <source>
        <dbReference type="Proteomes" id="UP001318040"/>
    </source>
</evidence>
<feature type="region of interest" description="Disordered" evidence="4">
    <location>
        <begin position="60"/>
        <end position="80"/>
    </location>
</feature>
<dbReference type="InterPro" id="IPR002110">
    <property type="entry name" value="Ankyrin_rpt"/>
</dbReference>
<accession>A0AAJ7WNB4</accession>
<protein>
    <submittedName>
        <fullName evidence="6">NF-kappa-B inhibitor epsilon-like isoform X1</fullName>
    </submittedName>
</protein>
<dbReference type="GO" id="GO:0071356">
    <property type="term" value="P:cellular response to tumor necrosis factor"/>
    <property type="evidence" value="ECO:0007669"/>
    <property type="project" value="TreeGrafter"/>
</dbReference>
<dbReference type="GeneID" id="116939477"/>
<dbReference type="PROSITE" id="PS50088">
    <property type="entry name" value="ANK_REPEAT"/>
    <property type="match status" value="4"/>
</dbReference>
<evidence type="ECO:0000256" key="2">
    <source>
        <dbReference type="ARBA" id="ARBA00023043"/>
    </source>
</evidence>
<dbReference type="GO" id="GO:0005829">
    <property type="term" value="C:cytosol"/>
    <property type="evidence" value="ECO:0007669"/>
    <property type="project" value="TreeGrafter"/>
</dbReference>
<sequence>MSVSRGDVQGQDSKAAPAPAADEACDSGIGSLCEADVESIRAGVSRLGVDGTPACAQLGTRHDDCRRGKETGPQPGTYPGSYLAAGVDSCGGTFSSTDSAVGSMCEADLQTELRRRAAVSGRDVDPREAERLADASTDFESKPGVCGFGCSAQLNDRWAAVIAAEADEDGDTFLHQAIIHGAPDIALHVLYKDVNRCLIDQQNYLMQTPLHLAVVTDEWRLARSLVLAGANMCLQDLRGNTPLHLACAQQSLEAVWALTDQLSPDEIPINTSSPIIVPSGMEILNYKGSTCLHVAVLNSNVKLVDYLVRKGANIEAKDPKSGRTPLHMAVEQGDGVMVARLVELGAQVNAIMYNGCTPLHQAVGRRLVDLAKLLMRLGADATLPNLEYDSPLDLADDHGVRNALYQQVFGSQVVELCKLYYSRK</sequence>
<dbReference type="GO" id="GO:0051059">
    <property type="term" value="F:NF-kappaB binding"/>
    <property type="evidence" value="ECO:0007669"/>
    <property type="project" value="TreeGrafter"/>
</dbReference>
<keyword evidence="2 3" id="KW-0040">ANK repeat</keyword>
<proteinExistence type="predicted"/>
<dbReference type="InterPro" id="IPR051070">
    <property type="entry name" value="NF-kappa-B_inhibitor"/>
</dbReference>
<dbReference type="PRINTS" id="PR01415">
    <property type="entry name" value="ANKYRIN"/>
</dbReference>
<dbReference type="SMART" id="SM00248">
    <property type="entry name" value="ANK"/>
    <property type="match status" value="6"/>
</dbReference>
<dbReference type="PANTHER" id="PTHR46680:SF3">
    <property type="entry name" value="NF-KAPPA-B INHIBITOR CACTUS"/>
    <property type="match status" value="1"/>
</dbReference>
<dbReference type="Pfam" id="PF12796">
    <property type="entry name" value="Ank_2"/>
    <property type="match status" value="2"/>
</dbReference>
<organism evidence="5 6">
    <name type="scientific">Petromyzon marinus</name>
    <name type="common">Sea lamprey</name>
    <dbReference type="NCBI Taxonomy" id="7757"/>
    <lineage>
        <taxon>Eukaryota</taxon>
        <taxon>Metazoa</taxon>
        <taxon>Chordata</taxon>
        <taxon>Craniata</taxon>
        <taxon>Vertebrata</taxon>
        <taxon>Cyclostomata</taxon>
        <taxon>Hyperoartia</taxon>
        <taxon>Petromyzontiformes</taxon>
        <taxon>Petromyzontidae</taxon>
        <taxon>Petromyzon</taxon>
    </lineage>
</organism>
<feature type="repeat" description="ANK" evidence="3">
    <location>
        <begin position="354"/>
        <end position="386"/>
    </location>
</feature>
<evidence type="ECO:0000256" key="3">
    <source>
        <dbReference type="PROSITE-ProRule" id="PRU00023"/>
    </source>
</evidence>
<dbReference type="Proteomes" id="UP001318040">
    <property type="component" value="Chromosome 6"/>
</dbReference>
<dbReference type="InterPro" id="IPR036770">
    <property type="entry name" value="Ankyrin_rpt-contain_sf"/>
</dbReference>
<feature type="repeat" description="ANK" evidence="3">
    <location>
        <begin position="205"/>
        <end position="237"/>
    </location>
</feature>
<keyword evidence="1" id="KW-0677">Repeat</keyword>
<feature type="compositionally biased region" description="Basic and acidic residues" evidence="4">
    <location>
        <begin position="60"/>
        <end position="70"/>
    </location>
</feature>
<dbReference type="AlphaFoldDB" id="A0AAJ7WNB4"/>